<keyword evidence="3 19" id="KW-0813">Transport</keyword>
<protein>
    <recommendedName>
        <fullName evidence="2 19">Cytochrome b</fullName>
    </recommendedName>
</protein>
<evidence type="ECO:0000256" key="2">
    <source>
        <dbReference type="ARBA" id="ARBA00013531"/>
    </source>
</evidence>
<evidence type="ECO:0000256" key="7">
    <source>
        <dbReference type="ARBA" id="ARBA00022660"/>
    </source>
</evidence>
<keyword evidence="5 18" id="KW-0349">Heme</keyword>
<comment type="cofactor">
    <cofactor evidence="19">
        <name>heme b</name>
        <dbReference type="ChEBI" id="CHEBI:60344"/>
    </cofactor>
    <text evidence="19">Binds 2 heme groups non-covalently.</text>
</comment>
<keyword evidence="15 19" id="KW-0496">Mitochondrion</keyword>
<proteinExistence type="inferred from homology"/>
<comment type="function">
    <text evidence="19">Component of the ubiquinol-cytochrome c reductase complex (complex III or cytochrome b-c1 complex) that is part of the mitochondrial respiratory chain. The b-c1 complex mediates electron transfer from ubiquinol to cytochrome c. Contributes to the generation of a proton gradient across the mitochondrial membrane that is then used for ATP synthesis.</text>
</comment>
<evidence type="ECO:0000259" key="20">
    <source>
        <dbReference type="PROSITE" id="PS51002"/>
    </source>
</evidence>
<keyword evidence="9 18" id="KW-0479">Metal-binding</keyword>
<dbReference type="GO" id="GO:0006122">
    <property type="term" value="P:mitochondrial electron transport, ubiquinol to cytochrome c"/>
    <property type="evidence" value="ECO:0007669"/>
    <property type="project" value="TreeGrafter"/>
</dbReference>
<feature type="binding site" description="axial binding residue" evidence="18">
    <location>
        <position position="105"/>
    </location>
    <ligand>
        <name>heme b</name>
        <dbReference type="ChEBI" id="CHEBI:60344"/>
        <label>b562</label>
    </ligand>
    <ligandPart>
        <name>Fe</name>
        <dbReference type="ChEBI" id="CHEBI:18248"/>
    </ligandPart>
</feature>
<name>A0A8F0WGP0_9STRA</name>
<keyword evidence="16 19" id="KW-0472">Membrane</keyword>
<organism evidence="22">
    <name type="scientific">Navicula veneta</name>
    <dbReference type="NCBI Taxonomy" id="138539"/>
    <lineage>
        <taxon>Eukaryota</taxon>
        <taxon>Sar</taxon>
        <taxon>Stramenopiles</taxon>
        <taxon>Ochrophyta</taxon>
        <taxon>Bacillariophyta</taxon>
        <taxon>Bacillariophyceae</taxon>
        <taxon>Bacillariophycidae</taxon>
        <taxon>Naviculales</taxon>
        <taxon>Naviculaceae</taxon>
        <taxon>Navicula</taxon>
    </lineage>
</organism>
<keyword evidence="8 19" id="KW-0812">Transmembrane</keyword>
<dbReference type="GeneID" id="67123925"/>
<keyword evidence="4" id="KW-0150">Chloroplast</keyword>
<dbReference type="SUPFAM" id="SSF81342">
    <property type="entry name" value="Transmembrane di-heme cytochromes"/>
    <property type="match status" value="1"/>
</dbReference>
<accession>A0A8F0WGP0</accession>
<feature type="transmembrane region" description="Helical" evidence="19">
    <location>
        <begin position="312"/>
        <end position="332"/>
    </location>
</feature>
<evidence type="ECO:0000256" key="15">
    <source>
        <dbReference type="ARBA" id="ARBA00023128"/>
    </source>
</evidence>
<feature type="domain" description="Cytochrome b/b6 N-terminal region profile" evidence="20">
    <location>
        <begin position="23"/>
        <end position="233"/>
    </location>
</feature>
<evidence type="ECO:0000256" key="12">
    <source>
        <dbReference type="ARBA" id="ARBA00022989"/>
    </source>
</evidence>
<dbReference type="PIRSF" id="PIRSF038885">
    <property type="entry name" value="COB"/>
    <property type="match status" value="1"/>
</dbReference>
<comment type="subcellular location">
    <subcellularLocation>
        <location evidence="1">Mitochondrion inner membrane</location>
        <topology evidence="1">Multi-pass membrane protein</topology>
    </subcellularLocation>
</comment>
<keyword evidence="6" id="KW-0934">Plastid</keyword>
<sequence length="407" mass="46416">MLNSLNKIDNSILFNVKRLSPLNLKRSNNNYLFAFVSNHLIYYPTPVSLTYAWSFGFLAGMCLLTQMISGIFLAMHYTPHIDLAFSSVEYIMRDVPNGWFLRYVHANGASMFFIVVYSHIFRGLYYGSYMKPRELLWCSGVILFVLMMATAFTGYVLPWGQMSFWGATVITSMFTVIPIAGKAIVEWLWGGFTVNNPTLNRFFSIHFILPFLIAGVTLIHLALLHKDGSNNPIGSDAGIDDVPFYPYFVSKDMFAFFCFLFFFGIFVFYFPNVLNHPDNCIPADPMETPAHVVPEWYFLPFYAILRSIPNKAGGIITMGGAIAVLFLIPFNNTSNIRNSTYRPIFKICYWVLIASWIVLTWIGQCPVEDIFAFVGVICTIYYYAFFIVLVPLVGKIESAFAHYQIKD</sequence>
<keyword evidence="7 19" id="KW-0679">Respiratory chain</keyword>
<dbReference type="InterPro" id="IPR016174">
    <property type="entry name" value="Di-haem_cyt_TM"/>
</dbReference>
<evidence type="ECO:0000256" key="18">
    <source>
        <dbReference type="PIRSR" id="PIRSR038885-2"/>
    </source>
</evidence>
<feature type="binding site" description="axial binding residue" evidence="18">
    <location>
        <position position="206"/>
    </location>
    <ligand>
        <name>heme b</name>
        <dbReference type="ChEBI" id="CHEBI:60344"/>
        <label>b562</label>
    </ligand>
    <ligandPart>
        <name>Fe</name>
        <dbReference type="ChEBI" id="CHEBI:18248"/>
    </ligandPart>
</feature>
<evidence type="ECO:0000256" key="1">
    <source>
        <dbReference type="ARBA" id="ARBA00004448"/>
    </source>
</evidence>
<evidence type="ECO:0000256" key="13">
    <source>
        <dbReference type="ARBA" id="ARBA00023004"/>
    </source>
</evidence>
<evidence type="ECO:0000256" key="5">
    <source>
        <dbReference type="ARBA" id="ARBA00022617"/>
    </source>
</evidence>
<dbReference type="Gene3D" id="1.20.810.10">
    <property type="entry name" value="Cytochrome Bc1 Complex, Chain C"/>
    <property type="match status" value="1"/>
</dbReference>
<feature type="transmembrane region" description="Helical" evidence="19">
    <location>
        <begin position="344"/>
        <end position="364"/>
    </location>
</feature>
<evidence type="ECO:0000256" key="3">
    <source>
        <dbReference type="ARBA" id="ARBA00022448"/>
    </source>
</evidence>
<feature type="transmembrane region" description="Helical" evidence="19">
    <location>
        <begin position="99"/>
        <end position="120"/>
    </location>
</feature>
<geneLocation type="mitochondrion" evidence="22"/>
<evidence type="ECO:0000256" key="16">
    <source>
        <dbReference type="ARBA" id="ARBA00023136"/>
    </source>
</evidence>
<gene>
    <name evidence="22" type="primary">cob</name>
</gene>
<feature type="transmembrane region" description="Helical" evidence="19">
    <location>
        <begin position="51"/>
        <end position="78"/>
    </location>
</feature>
<dbReference type="Pfam" id="PF00032">
    <property type="entry name" value="Cytochrom_B_C"/>
    <property type="match status" value="1"/>
</dbReference>
<dbReference type="GO" id="GO:0008121">
    <property type="term" value="F:quinol-cytochrome-c reductase activity"/>
    <property type="evidence" value="ECO:0007669"/>
    <property type="project" value="InterPro"/>
</dbReference>
<feature type="transmembrane region" description="Helical" evidence="19">
    <location>
        <begin position="205"/>
        <end position="224"/>
    </location>
</feature>
<dbReference type="PANTHER" id="PTHR19271">
    <property type="entry name" value="CYTOCHROME B"/>
    <property type="match status" value="1"/>
</dbReference>
<keyword evidence="14" id="KW-0793">Thylakoid</keyword>
<dbReference type="InterPro" id="IPR005797">
    <property type="entry name" value="Cyt_b/b6_N"/>
</dbReference>
<feature type="transmembrane region" description="Helical" evidence="19">
    <location>
        <begin position="135"/>
        <end position="157"/>
    </location>
</feature>
<evidence type="ECO:0000256" key="14">
    <source>
        <dbReference type="ARBA" id="ARBA00023078"/>
    </source>
</evidence>
<dbReference type="GO" id="GO:0016491">
    <property type="term" value="F:oxidoreductase activity"/>
    <property type="evidence" value="ECO:0007669"/>
    <property type="project" value="UniProtKB-UniRule"/>
</dbReference>
<dbReference type="InterPro" id="IPR005798">
    <property type="entry name" value="Cyt_b/b6_C"/>
</dbReference>
<dbReference type="CDD" id="cd00284">
    <property type="entry name" value="Cytochrome_b_N"/>
    <property type="match status" value="1"/>
</dbReference>
<dbReference type="GO" id="GO:0005743">
    <property type="term" value="C:mitochondrial inner membrane"/>
    <property type="evidence" value="ECO:0007669"/>
    <property type="project" value="UniProtKB-SubCell"/>
</dbReference>
<keyword evidence="13 18" id="KW-0408">Iron</keyword>
<dbReference type="SUPFAM" id="SSF81648">
    <property type="entry name" value="a domain/subunit of cytochrome bc1 complex (Ubiquinol-cytochrome c reductase)"/>
    <property type="match status" value="1"/>
</dbReference>
<keyword evidence="11 19" id="KW-0249">Electron transport</keyword>
<evidence type="ECO:0000259" key="21">
    <source>
        <dbReference type="PROSITE" id="PS51003"/>
    </source>
</evidence>
<dbReference type="InterPro" id="IPR048260">
    <property type="entry name" value="Cytochrome_b_C_euk/bac"/>
</dbReference>
<comment type="cofactor">
    <cofactor evidence="18">
        <name>heme</name>
        <dbReference type="ChEBI" id="CHEBI:30413"/>
    </cofactor>
    <text evidence="18">Binds 2 heme groups non-covalently.</text>
</comment>
<evidence type="ECO:0000256" key="8">
    <source>
        <dbReference type="ARBA" id="ARBA00022692"/>
    </source>
</evidence>
<reference evidence="22" key="1">
    <citation type="journal article" date="2021" name="Ecol Indic">
        <title>Morphological and molecular identification reveals that waters from an isolated oasis in Tamanrasset (extreme South of Algerian Sahara) are colonized by opportunistic and pollution-tolerant diatom species.</title>
        <authorList>
            <person name="Gastineau R."/>
            <person name="Hamedi C."/>
            <person name="Baba Hamed M.B."/>
            <person name="Abi-Ayad S.-M.E.-A."/>
            <person name="Bak M."/>
            <person name="Lemieux C."/>
            <person name="Turmel M."/>
            <person name="Dobosz S."/>
            <person name="Wrobel R.J."/>
            <person name="Kierzek A."/>
            <person name="Lange-Bertalot H."/>
            <person name="Witkowski A."/>
        </authorList>
    </citation>
    <scope>NUCLEOTIDE SEQUENCE</scope>
    <source>
        <strain evidence="22">SZCZR1826</strain>
    </source>
</reference>
<evidence type="ECO:0000256" key="11">
    <source>
        <dbReference type="ARBA" id="ARBA00022982"/>
    </source>
</evidence>
<dbReference type="PROSITE" id="PS51003">
    <property type="entry name" value="CYTB_CTER"/>
    <property type="match status" value="1"/>
</dbReference>
<dbReference type="InterPro" id="IPR030689">
    <property type="entry name" value="Cytochrome_b"/>
</dbReference>
<evidence type="ECO:0000256" key="10">
    <source>
        <dbReference type="ARBA" id="ARBA00022792"/>
    </source>
</evidence>
<feature type="binding site" description="axial binding residue" evidence="18">
    <location>
        <position position="220"/>
    </location>
    <ligand>
        <name>heme b</name>
        <dbReference type="ChEBI" id="CHEBI:60344"/>
        <label>b566</label>
    </ligand>
    <ligandPart>
        <name>Fe</name>
        <dbReference type="ChEBI" id="CHEBI:18248"/>
    </ligandPart>
</feature>
<feature type="transmembrane region" description="Helical" evidence="19">
    <location>
        <begin position="253"/>
        <end position="270"/>
    </location>
</feature>
<dbReference type="PROSITE" id="PS51002">
    <property type="entry name" value="CYTB_NTER"/>
    <property type="match status" value="1"/>
</dbReference>
<feature type="binding site" evidence="17">
    <location>
        <position position="225"/>
    </location>
    <ligand>
        <name>a ubiquinone</name>
        <dbReference type="ChEBI" id="CHEBI:16389"/>
    </ligand>
</feature>
<feature type="transmembrane region" description="Helical" evidence="19">
    <location>
        <begin position="370"/>
        <end position="393"/>
    </location>
</feature>
<feature type="binding site" description="axial binding residue" evidence="18">
    <location>
        <position position="119"/>
    </location>
    <ligand>
        <name>heme b</name>
        <dbReference type="ChEBI" id="CHEBI:60344"/>
        <label>b566</label>
    </ligand>
    <ligandPart>
        <name>Fe</name>
        <dbReference type="ChEBI" id="CHEBI:18248"/>
    </ligandPart>
</feature>
<comment type="similarity">
    <text evidence="19">Belongs to the cytochrome b family.</text>
</comment>
<evidence type="ECO:0000256" key="4">
    <source>
        <dbReference type="ARBA" id="ARBA00022528"/>
    </source>
</evidence>
<feature type="transmembrane region" description="Helical" evidence="19">
    <location>
        <begin position="164"/>
        <end position="185"/>
    </location>
</feature>
<evidence type="ECO:0000256" key="19">
    <source>
        <dbReference type="RuleBase" id="RU362117"/>
    </source>
</evidence>
<dbReference type="PANTHER" id="PTHR19271:SF16">
    <property type="entry name" value="CYTOCHROME B"/>
    <property type="match status" value="1"/>
</dbReference>
<keyword evidence="12 19" id="KW-1133">Transmembrane helix</keyword>
<evidence type="ECO:0000256" key="17">
    <source>
        <dbReference type="PIRSR" id="PIRSR038885-1"/>
    </source>
</evidence>
<evidence type="ECO:0000256" key="6">
    <source>
        <dbReference type="ARBA" id="ARBA00022640"/>
    </source>
</evidence>
<dbReference type="EMBL" id="MT383644">
    <property type="protein sequence ID" value="QWM93653.1"/>
    <property type="molecule type" value="Genomic_DNA"/>
</dbReference>
<dbReference type="InterPro" id="IPR036150">
    <property type="entry name" value="Cyt_b/b6_C_sf"/>
</dbReference>
<dbReference type="RefSeq" id="YP_010134163.1">
    <property type="nucleotide sequence ID" value="NC_056793.1"/>
</dbReference>
<evidence type="ECO:0000256" key="9">
    <source>
        <dbReference type="ARBA" id="ARBA00022723"/>
    </source>
</evidence>
<dbReference type="Pfam" id="PF00033">
    <property type="entry name" value="Cytochrome_B"/>
    <property type="match status" value="1"/>
</dbReference>
<dbReference type="AlphaFoldDB" id="A0A8F0WGP0"/>
<dbReference type="InterPro" id="IPR048259">
    <property type="entry name" value="Cytochrome_b_N_euk/bac"/>
</dbReference>
<evidence type="ECO:0000313" key="22">
    <source>
        <dbReference type="EMBL" id="QWM93653.1"/>
    </source>
</evidence>
<dbReference type="CDD" id="cd00290">
    <property type="entry name" value="cytochrome_b_C"/>
    <property type="match status" value="1"/>
</dbReference>
<dbReference type="InterPro" id="IPR027387">
    <property type="entry name" value="Cytb/b6-like_sf"/>
</dbReference>
<dbReference type="GO" id="GO:0046872">
    <property type="term" value="F:metal ion binding"/>
    <property type="evidence" value="ECO:0007669"/>
    <property type="project" value="UniProtKB-UniRule"/>
</dbReference>
<keyword evidence="10" id="KW-0999">Mitochondrion inner membrane</keyword>
<feature type="domain" description="Cytochrome b/b6 C-terminal region profile" evidence="21">
    <location>
        <begin position="234"/>
        <end position="404"/>
    </location>
</feature>
<dbReference type="GO" id="GO:0045275">
    <property type="term" value="C:respiratory chain complex III"/>
    <property type="evidence" value="ECO:0007669"/>
    <property type="project" value="InterPro"/>
</dbReference>